<dbReference type="EMBL" id="BTFZ01000011">
    <property type="protein sequence ID" value="GMM35888.1"/>
    <property type="molecule type" value="Genomic_DNA"/>
</dbReference>
<dbReference type="RefSeq" id="XP_064852884.1">
    <property type="nucleotide sequence ID" value="XM_064996812.1"/>
</dbReference>
<keyword evidence="1" id="KW-0472">Membrane</keyword>
<evidence type="ECO:0000313" key="3">
    <source>
        <dbReference type="Proteomes" id="UP001360560"/>
    </source>
</evidence>
<dbReference type="Proteomes" id="UP001360560">
    <property type="component" value="Unassembled WGS sequence"/>
</dbReference>
<dbReference type="AlphaFoldDB" id="A0AAV5QM77"/>
<protein>
    <submittedName>
        <fullName evidence="2">Uncharacterized protein</fullName>
    </submittedName>
</protein>
<reference evidence="2 3" key="1">
    <citation type="journal article" date="2023" name="Elife">
        <title>Identification of key yeast species and microbe-microbe interactions impacting larval growth of Drosophila in the wild.</title>
        <authorList>
            <person name="Mure A."/>
            <person name="Sugiura Y."/>
            <person name="Maeda R."/>
            <person name="Honda K."/>
            <person name="Sakurai N."/>
            <person name="Takahashi Y."/>
            <person name="Watada M."/>
            <person name="Katoh T."/>
            <person name="Gotoh A."/>
            <person name="Gotoh Y."/>
            <person name="Taniguchi I."/>
            <person name="Nakamura K."/>
            <person name="Hayashi T."/>
            <person name="Katayama T."/>
            <person name="Uemura T."/>
            <person name="Hattori Y."/>
        </authorList>
    </citation>
    <scope>NUCLEOTIDE SEQUENCE [LARGE SCALE GENOMIC DNA]</scope>
    <source>
        <strain evidence="2 3">SC-9</strain>
    </source>
</reference>
<feature type="transmembrane region" description="Helical" evidence="1">
    <location>
        <begin position="177"/>
        <end position="200"/>
    </location>
</feature>
<organism evidence="2 3">
    <name type="scientific">Saccharomycopsis crataegensis</name>
    <dbReference type="NCBI Taxonomy" id="43959"/>
    <lineage>
        <taxon>Eukaryota</taxon>
        <taxon>Fungi</taxon>
        <taxon>Dikarya</taxon>
        <taxon>Ascomycota</taxon>
        <taxon>Saccharomycotina</taxon>
        <taxon>Saccharomycetes</taxon>
        <taxon>Saccharomycopsidaceae</taxon>
        <taxon>Saccharomycopsis</taxon>
    </lineage>
</organism>
<comment type="caution">
    <text evidence="2">The sequence shown here is derived from an EMBL/GenBank/DDBJ whole genome shotgun (WGS) entry which is preliminary data.</text>
</comment>
<keyword evidence="1" id="KW-0812">Transmembrane</keyword>
<evidence type="ECO:0000256" key="1">
    <source>
        <dbReference type="SAM" id="Phobius"/>
    </source>
</evidence>
<keyword evidence="3" id="KW-1185">Reference proteome</keyword>
<name>A0AAV5QM77_9ASCO</name>
<gene>
    <name evidence="2" type="ORF">DASC09_032130</name>
</gene>
<dbReference type="GeneID" id="90073863"/>
<proteinExistence type="predicted"/>
<accession>A0AAV5QM77</accession>
<sequence>MLFLRAVQRGFFKVALKKTILISLALRVAPINSTVKNILYRLELSSLKLLPSLQIAENSLFWSQANDLQGNYELSPLLNYTYVDLGTSYNNGNSFKFDSVIEPIASNSNETNRETIELPFIPKIERPSNALALMKHKPSIEPENSKKMMGISHLSKEMQIVSKFPQKINSTKKMDSLGVYFTTSNIVLGVCCAYILVIGVNTLNKKLLRYVQINPKAINEAYGAICEVVSGISHSNNNVGNYDTGLTGAVSEEIIQTLYSINEKIETNIDTLRLVSKGREVADVLKLDSIQSQMRESNLKIIRMLEDHHQRQELFEDKILEKFKELEKIVLQSCTRIIRSSHELNYAVATKCGSNTA</sequence>
<evidence type="ECO:0000313" key="2">
    <source>
        <dbReference type="EMBL" id="GMM35888.1"/>
    </source>
</evidence>
<keyword evidence="1" id="KW-1133">Transmembrane helix</keyword>